<evidence type="ECO:0000259" key="9">
    <source>
        <dbReference type="Pfam" id="PF25752"/>
    </source>
</evidence>
<dbReference type="Ensembl" id="ENSFCTT00005022137.1">
    <property type="protein sequence ID" value="ENSFCTP00005014461.1"/>
    <property type="gene ID" value="ENSFCTG00005007955.1"/>
</dbReference>
<reference evidence="10 11" key="1">
    <citation type="submission" date="2021-02" db="EMBL/GenBank/DDBJ databases">
        <title>Safari Cat Assemblies.</title>
        <authorList>
            <person name="Bredemeyer K.R."/>
            <person name="Murphy W.J."/>
        </authorList>
    </citation>
    <scope>NUCLEOTIDE SEQUENCE [LARGE SCALE GENOMIC DNA]</scope>
</reference>
<dbReference type="Pfam" id="PF07773">
    <property type="entry name" value="TCTN_DUF1619"/>
    <property type="match status" value="1"/>
</dbReference>
<gene>
    <name evidence="10" type="primary">TCTN3</name>
</gene>
<feature type="compositionally biased region" description="Polar residues" evidence="6">
    <location>
        <begin position="74"/>
        <end position="83"/>
    </location>
</feature>
<proteinExistence type="inferred from homology"/>
<reference evidence="10" key="3">
    <citation type="submission" date="2025-09" db="UniProtKB">
        <authorList>
            <consortium name="Ensembl"/>
        </authorList>
    </citation>
    <scope>IDENTIFICATION</scope>
    <source>
        <strain evidence="10">breed Abyssinian</strain>
    </source>
</reference>
<evidence type="ECO:0000313" key="10">
    <source>
        <dbReference type="Ensembl" id="ENSFCTP00005014461.1"/>
    </source>
</evidence>
<feature type="domain" description="Tectonic-1-3 N-terminal" evidence="9">
    <location>
        <begin position="97"/>
        <end position="187"/>
    </location>
</feature>
<evidence type="ECO:0008006" key="12">
    <source>
        <dbReference type="Google" id="ProtNLM"/>
    </source>
</evidence>
<keyword evidence="4" id="KW-0970">Cilium biogenesis/degradation</keyword>
<keyword evidence="5" id="KW-0325">Glycoprotein</keyword>
<name>A0ABI7WWJ2_FELCA</name>
<keyword evidence="3" id="KW-0732">Signal</keyword>
<dbReference type="GeneTree" id="ENSGT00570000079101"/>
<dbReference type="InterPro" id="IPR040354">
    <property type="entry name" value="TCTN1-3"/>
</dbReference>
<dbReference type="PANTHER" id="PTHR14611:SF4">
    <property type="entry name" value="TECTONIC-3"/>
    <property type="match status" value="1"/>
</dbReference>
<protein>
    <recommendedName>
        <fullName evidence="12">Tectonic family member 3</fullName>
    </recommendedName>
</protein>
<dbReference type="InterPro" id="IPR057724">
    <property type="entry name" value="TCTN1-3_N"/>
</dbReference>
<comment type="subunit">
    <text evidence="2">Part of the tectonic-like complex (also named B9 complex).</text>
</comment>
<keyword evidence="7" id="KW-0472">Membrane</keyword>
<evidence type="ECO:0000256" key="1">
    <source>
        <dbReference type="ARBA" id="ARBA00007633"/>
    </source>
</evidence>
<keyword evidence="7" id="KW-1133">Transmembrane helix</keyword>
<dbReference type="InterPro" id="IPR011677">
    <property type="entry name" value="TCTN1-3_dom"/>
</dbReference>
<keyword evidence="7" id="KW-0812">Transmembrane</keyword>
<feature type="region of interest" description="Disordered" evidence="6">
    <location>
        <begin position="54"/>
        <end position="103"/>
    </location>
</feature>
<feature type="transmembrane region" description="Helical" evidence="7">
    <location>
        <begin position="21"/>
        <end position="46"/>
    </location>
</feature>
<dbReference type="PANTHER" id="PTHR14611">
    <property type="entry name" value="TECTONIC FAMILY MEMBER"/>
    <property type="match status" value="1"/>
</dbReference>
<evidence type="ECO:0000313" key="11">
    <source>
        <dbReference type="Proteomes" id="UP000823872"/>
    </source>
</evidence>
<accession>A0ABI7WWJ2</accession>
<sequence length="584" mass="63089">MRCDSFHHPPPTRLGTAETHFKLVGVLTAPMCISQLMLLQVFFLMVPEGVWLQPSSPSGAAPTPSDVGPASPGGTLQSSSEGSETPWPVPGISTAGPTVVTPSAPENGTVDLFPALPVCVCDLTPGTCDINCCCDRDCYLLHPRTVFSFCLPGSVRSSSWMCVDNSLIFRSNSPFPSRVFMDSGGAGDPILTYFPKWSVISLLRQPAGVGAGGLCAESNPAGFLESKSTTCARFFKNLTNSCTLDPALNAASYYNFTVLKVPRGMTDLQNTKFQVPVTLVSQAGSPLLSGNICQNVVSQVIYEIETNGTFGIQKVSVSFGQTNLTVEPDTSLQQHFLIRFRAFQQSTVASLTGPRSGNPGYIVGKPLLALTGDKSHSMTLLQSQGDGICSVKKHEVQFGVNAISGCKLRLKKVDCSHLQQEIYQTLHGKTSPEHVAIFGNADPAQKREWTRILSRNCNVSAMHCTSCCVIPVSLEIQVLWAYTGLQSNPQAHVSGARFLYQCQSIKDSQQVTEVALTTVVTFVDITQKPEPPRGQPRIDWKLPFDFFFPLKIAFSRGVDSQKGSASLILILCLLVLGVLKLETK</sequence>
<feature type="domain" description="Tectonic-1-3" evidence="8">
    <location>
        <begin position="356"/>
        <end position="525"/>
    </location>
</feature>
<evidence type="ECO:0000256" key="4">
    <source>
        <dbReference type="ARBA" id="ARBA00022794"/>
    </source>
</evidence>
<organism evidence="10 11">
    <name type="scientific">Felis catus</name>
    <name type="common">Cat</name>
    <name type="synonym">Felis silvestris catus</name>
    <dbReference type="NCBI Taxonomy" id="9685"/>
    <lineage>
        <taxon>Eukaryota</taxon>
        <taxon>Metazoa</taxon>
        <taxon>Chordata</taxon>
        <taxon>Craniata</taxon>
        <taxon>Vertebrata</taxon>
        <taxon>Euteleostomi</taxon>
        <taxon>Mammalia</taxon>
        <taxon>Eutheria</taxon>
        <taxon>Laurasiatheria</taxon>
        <taxon>Carnivora</taxon>
        <taxon>Feliformia</taxon>
        <taxon>Felidae</taxon>
        <taxon>Felinae</taxon>
        <taxon>Felis</taxon>
    </lineage>
</organism>
<evidence type="ECO:0000256" key="7">
    <source>
        <dbReference type="SAM" id="Phobius"/>
    </source>
</evidence>
<evidence type="ECO:0000256" key="5">
    <source>
        <dbReference type="ARBA" id="ARBA00023180"/>
    </source>
</evidence>
<keyword evidence="11" id="KW-1185">Reference proteome</keyword>
<feature type="compositionally biased region" description="Low complexity" evidence="6">
    <location>
        <begin position="54"/>
        <end position="65"/>
    </location>
</feature>
<evidence type="ECO:0000256" key="6">
    <source>
        <dbReference type="SAM" id="MobiDB-lite"/>
    </source>
</evidence>
<evidence type="ECO:0000259" key="8">
    <source>
        <dbReference type="Pfam" id="PF07773"/>
    </source>
</evidence>
<comment type="similarity">
    <text evidence="1">Belongs to the tectonic family.</text>
</comment>
<reference evidence="10" key="2">
    <citation type="submission" date="2025-08" db="UniProtKB">
        <authorList>
            <consortium name="Ensembl"/>
        </authorList>
    </citation>
    <scope>IDENTIFICATION</scope>
    <source>
        <strain evidence="10">breed Abyssinian</strain>
    </source>
</reference>
<evidence type="ECO:0000256" key="3">
    <source>
        <dbReference type="ARBA" id="ARBA00022729"/>
    </source>
</evidence>
<dbReference type="Pfam" id="PF25752">
    <property type="entry name" value="DUF1619_N"/>
    <property type="match status" value="1"/>
</dbReference>
<evidence type="ECO:0000256" key="2">
    <source>
        <dbReference type="ARBA" id="ARBA00011495"/>
    </source>
</evidence>
<dbReference type="Proteomes" id="UP000823872">
    <property type="component" value="Chromosome D2"/>
</dbReference>